<dbReference type="Proteomes" id="UP000663865">
    <property type="component" value="Unassembled WGS sequence"/>
</dbReference>
<proteinExistence type="predicted"/>
<dbReference type="GO" id="GO:0004672">
    <property type="term" value="F:protein kinase activity"/>
    <property type="evidence" value="ECO:0007669"/>
    <property type="project" value="InterPro"/>
</dbReference>
<name>A0A818AUR5_9BILA</name>
<evidence type="ECO:0000259" key="1">
    <source>
        <dbReference type="PROSITE" id="PS50011"/>
    </source>
</evidence>
<dbReference type="AlphaFoldDB" id="A0A818AUR5"/>
<dbReference type="PROSITE" id="PS50011">
    <property type="entry name" value="PROTEIN_KINASE_DOM"/>
    <property type="match status" value="1"/>
</dbReference>
<dbReference type="SUPFAM" id="SSF56112">
    <property type="entry name" value="Protein kinase-like (PK-like)"/>
    <property type="match status" value="1"/>
</dbReference>
<dbReference type="EMBL" id="CAJOBS010002031">
    <property type="protein sequence ID" value="CAF4785131.1"/>
    <property type="molecule type" value="Genomic_DNA"/>
</dbReference>
<evidence type="ECO:0000313" key="3">
    <source>
        <dbReference type="EMBL" id="CAF4785131.1"/>
    </source>
</evidence>
<evidence type="ECO:0000313" key="4">
    <source>
        <dbReference type="Proteomes" id="UP000663865"/>
    </source>
</evidence>
<reference evidence="2" key="1">
    <citation type="submission" date="2021-02" db="EMBL/GenBank/DDBJ databases">
        <authorList>
            <person name="Nowell W R."/>
        </authorList>
    </citation>
    <scope>NUCLEOTIDE SEQUENCE</scope>
</reference>
<gene>
    <name evidence="2" type="ORF">KIK155_LOCUS8446</name>
    <name evidence="3" type="ORF">TOA249_LOCUS22388</name>
</gene>
<dbReference type="Proteomes" id="UP000663838">
    <property type="component" value="Unassembled WGS sequence"/>
</dbReference>
<dbReference type="Pfam" id="PF00069">
    <property type="entry name" value="Pkinase"/>
    <property type="match status" value="1"/>
</dbReference>
<dbReference type="InterPro" id="IPR011009">
    <property type="entry name" value="Kinase-like_dom_sf"/>
</dbReference>
<dbReference type="EMBL" id="CAJNYV010001106">
    <property type="protein sequence ID" value="CAF3404644.1"/>
    <property type="molecule type" value="Genomic_DNA"/>
</dbReference>
<comment type="caution">
    <text evidence="2">The sequence shown here is derived from an EMBL/GenBank/DDBJ whole genome shotgun (WGS) entry which is preliminary data.</text>
</comment>
<accession>A0A818AUR5</accession>
<organism evidence="2 4">
    <name type="scientific">Rotaria socialis</name>
    <dbReference type="NCBI Taxonomy" id="392032"/>
    <lineage>
        <taxon>Eukaryota</taxon>
        <taxon>Metazoa</taxon>
        <taxon>Spiralia</taxon>
        <taxon>Gnathifera</taxon>
        <taxon>Rotifera</taxon>
        <taxon>Eurotatoria</taxon>
        <taxon>Bdelloidea</taxon>
        <taxon>Philodinida</taxon>
        <taxon>Philodinidae</taxon>
        <taxon>Rotaria</taxon>
    </lineage>
</organism>
<dbReference type="InterPro" id="IPR000719">
    <property type="entry name" value="Prot_kinase_dom"/>
</dbReference>
<feature type="domain" description="Protein kinase" evidence="1">
    <location>
        <begin position="1"/>
        <end position="178"/>
    </location>
</feature>
<protein>
    <recommendedName>
        <fullName evidence="1">Protein kinase domain-containing protein</fullName>
    </recommendedName>
</protein>
<dbReference type="InterPro" id="IPR008266">
    <property type="entry name" value="Tyr_kinase_AS"/>
</dbReference>
<sequence>MQMINIVRHLYNNNIIYRDISPRNVMMDRDKRLRLIDFGFAYILKDDQAVQKLPIEGATTFADIDFLTEYIENPQAYFWYNYKRNFDLFCAINVITYMINKEVKEGMNGIHSTGICKNKKVRNGLQTWKRMQTKNKAYDALLQSIENLSMESDFDNMELILKNNYKNLQMIDNENYEK</sequence>
<dbReference type="PROSITE" id="PS00109">
    <property type="entry name" value="PROTEIN_KINASE_TYR"/>
    <property type="match status" value="1"/>
</dbReference>
<evidence type="ECO:0000313" key="2">
    <source>
        <dbReference type="EMBL" id="CAF3404644.1"/>
    </source>
</evidence>
<dbReference type="GO" id="GO:0005524">
    <property type="term" value="F:ATP binding"/>
    <property type="evidence" value="ECO:0007669"/>
    <property type="project" value="InterPro"/>
</dbReference>
<dbReference type="Gene3D" id="1.10.510.10">
    <property type="entry name" value="Transferase(Phosphotransferase) domain 1"/>
    <property type="match status" value="1"/>
</dbReference>